<protein>
    <recommendedName>
        <fullName evidence="10">G-protein coupled receptors family 1 profile domain-containing protein</fullName>
    </recommendedName>
</protein>
<evidence type="ECO:0000259" key="10">
    <source>
        <dbReference type="PROSITE" id="PS50262"/>
    </source>
</evidence>
<gene>
    <name evidence="11" type="ORF">OUZ56_018930</name>
</gene>
<comment type="subcellular location">
    <subcellularLocation>
        <location evidence="1">Membrane</location>
        <topology evidence="1">Multi-pass membrane protein</topology>
    </subcellularLocation>
</comment>
<evidence type="ECO:0000256" key="2">
    <source>
        <dbReference type="ARBA" id="ARBA00010663"/>
    </source>
</evidence>
<dbReference type="Proteomes" id="UP001234178">
    <property type="component" value="Unassembled WGS sequence"/>
</dbReference>
<dbReference type="InterPro" id="IPR017452">
    <property type="entry name" value="GPCR_Rhodpsn_7TM"/>
</dbReference>
<name>A0ABQ9ZA64_9CRUS</name>
<dbReference type="PANTHER" id="PTHR24243:SF233">
    <property type="entry name" value="THYROTROPIN-RELEASING HORMONE RECEPTOR"/>
    <property type="match status" value="1"/>
</dbReference>
<evidence type="ECO:0000256" key="4">
    <source>
        <dbReference type="ARBA" id="ARBA00022989"/>
    </source>
</evidence>
<keyword evidence="7" id="KW-0675">Receptor</keyword>
<feature type="transmembrane region" description="Helical" evidence="9">
    <location>
        <begin position="56"/>
        <end position="72"/>
    </location>
</feature>
<sequence length="103" mass="11731">MDRWHSIVYSHASLVVTFVELIAPHTSVLTILAISFERYYAICQPLRAGYVCTKSRAMAISLFTWLCAGILTRKRHWQKSYMGSDLNISSDFEAAVTPEPRFS</sequence>
<dbReference type="Gene3D" id="1.20.1070.10">
    <property type="entry name" value="Rhodopsin 7-helix transmembrane proteins"/>
    <property type="match status" value="1"/>
</dbReference>
<feature type="domain" description="G-protein coupled receptors family 1 profile" evidence="10">
    <location>
        <begin position="1"/>
        <end position="72"/>
    </location>
</feature>
<dbReference type="PROSITE" id="PS50262">
    <property type="entry name" value="G_PROTEIN_RECEP_F1_2"/>
    <property type="match status" value="1"/>
</dbReference>
<comment type="caution">
    <text evidence="11">The sequence shown here is derived from an EMBL/GenBank/DDBJ whole genome shotgun (WGS) entry which is preliminary data.</text>
</comment>
<feature type="transmembrane region" description="Helical" evidence="9">
    <location>
        <begin position="12"/>
        <end position="36"/>
    </location>
</feature>
<dbReference type="PROSITE" id="PS00237">
    <property type="entry name" value="G_PROTEIN_RECEP_F1_1"/>
    <property type="match status" value="1"/>
</dbReference>
<evidence type="ECO:0000313" key="11">
    <source>
        <dbReference type="EMBL" id="KAK4009782.1"/>
    </source>
</evidence>
<keyword evidence="5" id="KW-0297">G-protein coupled receptor</keyword>
<reference evidence="11 12" key="1">
    <citation type="journal article" date="2023" name="Nucleic Acids Res.">
        <title>The hologenome of Daphnia magna reveals possible DNA methylation and microbiome-mediated evolution of the host genome.</title>
        <authorList>
            <person name="Chaturvedi A."/>
            <person name="Li X."/>
            <person name="Dhandapani V."/>
            <person name="Marshall H."/>
            <person name="Kissane S."/>
            <person name="Cuenca-Cambronero M."/>
            <person name="Asole G."/>
            <person name="Calvet F."/>
            <person name="Ruiz-Romero M."/>
            <person name="Marangio P."/>
            <person name="Guigo R."/>
            <person name="Rago D."/>
            <person name="Mirbahai L."/>
            <person name="Eastwood N."/>
            <person name="Colbourne J.K."/>
            <person name="Zhou J."/>
            <person name="Mallon E."/>
            <person name="Orsini L."/>
        </authorList>
    </citation>
    <scope>NUCLEOTIDE SEQUENCE [LARGE SCALE GENOMIC DNA]</scope>
    <source>
        <strain evidence="11">LRV0_1</strain>
    </source>
</reference>
<dbReference type="SUPFAM" id="SSF81321">
    <property type="entry name" value="Family A G protein-coupled receptor-like"/>
    <property type="match status" value="1"/>
</dbReference>
<comment type="similarity">
    <text evidence="2">Belongs to the G-protein coupled receptor 1 family.</text>
</comment>
<dbReference type="InterPro" id="IPR000276">
    <property type="entry name" value="GPCR_Rhodpsn"/>
</dbReference>
<keyword evidence="4 9" id="KW-1133">Transmembrane helix</keyword>
<evidence type="ECO:0000256" key="5">
    <source>
        <dbReference type="ARBA" id="ARBA00023040"/>
    </source>
</evidence>
<dbReference type="Pfam" id="PF00001">
    <property type="entry name" value="7tm_1"/>
    <property type="match status" value="1"/>
</dbReference>
<evidence type="ECO:0000256" key="6">
    <source>
        <dbReference type="ARBA" id="ARBA00023136"/>
    </source>
</evidence>
<evidence type="ECO:0000256" key="3">
    <source>
        <dbReference type="ARBA" id="ARBA00022692"/>
    </source>
</evidence>
<evidence type="ECO:0000256" key="1">
    <source>
        <dbReference type="ARBA" id="ARBA00004141"/>
    </source>
</evidence>
<organism evidence="11 12">
    <name type="scientific">Daphnia magna</name>
    <dbReference type="NCBI Taxonomy" id="35525"/>
    <lineage>
        <taxon>Eukaryota</taxon>
        <taxon>Metazoa</taxon>
        <taxon>Ecdysozoa</taxon>
        <taxon>Arthropoda</taxon>
        <taxon>Crustacea</taxon>
        <taxon>Branchiopoda</taxon>
        <taxon>Diplostraca</taxon>
        <taxon>Cladocera</taxon>
        <taxon>Anomopoda</taxon>
        <taxon>Daphniidae</taxon>
        <taxon>Daphnia</taxon>
    </lineage>
</organism>
<dbReference type="EMBL" id="JAOYFB010000003">
    <property type="protein sequence ID" value="KAK4009782.1"/>
    <property type="molecule type" value="Genomic_DNA"/>
</dbReference>
<keyword evidence="6 9" id="KW-0472">Membrane</keyword>
<proteinExistence type="inferred from homology"/>
<keyword evidence="3 9" id="KW-0812">Transmembrane</keyword>
<accession>A0ABQ9ZA64</accession>
<keyword evidence="12" id="KW-1185">Reference proteome</keyword>
<evidence type="ECO:0000256" key="7">
    <source>
        <dbReference type="ARBA" id="ARBA00023170"/>
    </source>
</evidence>
<dbReference type="PANTHER" id="PTHR24243">
    <property type="entry name" value="G-PROTEIN COUPLED RECEPTOR"/>
    <property type="match status" value="1"/>
</dbReference>
<keyword evidence="8" id="KW-0807">Transducer</keyword>
<evidence type="ECO:0000313" key="12">
    <source>
        <dbReference type="Proteomes" id="UP001234178"/>
    </source>
</evidence>
<evidence type="ECO:0000256" key="8">
    <source>
        <dbReference type="ARBA" id="ARBA00023224"/>
    </source>
</evidence>
<evidence type="ECO:0000256" key="9">
    <source>
        <dbReference type="SAM" id="Phobius"/>
    </source>
</evidence>